<comment type="caution">
    <text evidence="3">The sequence shown here is derived from an EMBL/GenBank/DDBJ whole genome shotgun (WGS) entry which is preliminary data.</text>
</comment>
<sequence>MHARILSWILALLAAGAAAAAGDAVALRDGHPERYVVRRGDTLWDIASRFLRDPWRWPDIWHINPQIANPHLIYPGDEILLSFDAEGRPQLTVRRGRPTVKLSPRVRATPLREAIPPIPFEAVRQFLDESRVVLSREELERAPYIVESLDGHLVNGSGNRIYVRSIPPTDRLRYGVYRPGRTFTDPDTGEILGHEALFVGTAALQRVGDPATLVLTHTVREALIGDRLLPVGEERSADTFYPHAPPRGTRGRIIAVVDGVSQIGQYQVVVLDLGRTDGIEAGHVLAVHRAGGTVRDVVSPEPRETVRLPDERSGLVMVFRPFERVSYALVMEAERPIHVLDPVTAP</sequence>
<evidence type="ECO:0000313" key="3">
    <source>
        <dbReference type="EMBL" id="ROR34254.1"/>
    </source>
</evidence>
<evidence type="ECO:0000313" key="4">
    <source>
        <dbReference type="Proteomes" id="UP000276634"/>
    </source>
</evidence>
<accession>A0A3N1Y620</accession>
<dbReference type="EMBL" id="RJVI01000001">
    <property type="protein sequence ID" value="ROR34254.1"/>
    <property type="molecule type" value="Genomic_DNA"/>
</dbReference>
<dbReference type="InterPro" id="IPR052196">
    <property type="entry name" value="Bact_Kbp"/>
</dbReference>
<protein>
    <submittedName>
        <fullName evidence="3">LysM domain-containing protein</fullName>
    </submittedName>
</protein>
<dbReference type="Pfam" id="PF01476">
    <property type="entry name" value="LysM"/>
    <property type="match status" value="1"/>
</dbReference>
<evidence type="ECO:0000256" key="1">
    <source>
        <dbReference type="SAM" id="SignalP"/>
    </source>
</evidence>
<dbReference type="InterPro" id="IPR018392">
    <property type="entry name" value="LysM"/>
</dbReference>
<feature type="chain" id="PRO_5018261413" evidence="1">
    <location>
        <begin position="21"/>
        <end position="346"/>
    </location>
</feature>
<feature type="domain" description="LysM" evidence="2">
    <location>
        <begin position="33"/>
        <end position="81"/>
    </location>
</feature>
<dbReference type="Gene3D" id="3.10.350.10">
    <property type="entry name" value="LysM domain"/>
    <property type="match status" value="1"/>
</dbReference>
<dbReference type="PROSITE" id="PS51782">
    <property type="entry name" value="LYSM"/>
    <property type="match status" value="1"/>
</dbReference>
<evidence type="ECO:0000259" key="2">
    <source>
        <dbReference type="PROSITE" id="PS51782"/>
    </source>
</evidence>
<dbReference type="Proteomes" id="UP000276634">
    <property type="component" value="Unassembled WGS sequence"/>
</dbReference>
<proteinExistence type="predicted"/>
<dbReference type="SUPFAM" id="SSF54106">
    <property type="entry name" value="LysM domain"/>
    <property type="match status" value="1"/>
</dbReference>
<dbReference type="PANTHER" id="PTHR34700">
    <property type="entry name" value="POTASSIUM BINDING PROTEIN KBP"/>
    <property type="match status" value="1"/>
</dbReference>
<dbReference type="CDD" id="cd00118">
    <property type="entry name" value="LysM"/>
    <property type="match status" value="1"/>
</dbReference>
<organism evidence="3 4">
    <name type="scientific">Inmirania thermothiophila</name>
    <dbReference type="NCBI Taxonomy" id="1750597"/>
    <lineage>
        <taxon>Bacteria</taxon>
        <taxon>Pseudomonadati</taxon>
        <taxon>Pseudomonadota</taxon>
        <taxon>Gammaproteobacteria</taxon>
        <taxon>Chromatiales</taxon>
        <taxon>Ectothiorhodospiraceae</taxon>
        <taxon>Inmirania</taxon>
    </lineage>
</organism>
<gene>
    <name evidence="3" type="ORF">EDC57_0150</name>
</gene>
<feature type="signal peptide" evidence="1">
    <location>
        <begin position="1"/>
        <end position="20"/>
    </location>
</feature>
<reference evidence="3 4" key="1">
    <citation type="submission" date="2018-11" db="EMBL/GenBank/DDBJ databases">
        <title>Genomic Encyclopedia of Type Strains, Phase IV (KMG-IV): sequencing the most valuable type-strain genomes for metagenomic binning, comparative biology and taxonomic classification.</title>
        <authorList>
            <person name="Goeker M."/>
        </authorList>
    </citation>
    <scope>NUCLEOTIDE SEQUENCE [LARGE SCALE GENOMIC DNA]</scope>
    <source>
        <strain evidence="3 4">DSM 100275</strain>
    </source>
</reference>
<dbReference type="AlphaFoldDB" id="A0A3N1Y620"/>
<name>A0A3N1Y620_9GAMM</name>
<dbReference type="PANTHER" id="PTHR34700:SF4">
    <property type="entry name" value="PHAGE-LIKE ELEMENT PBSX PROTEIN XKDP"/>
    <property type="match status" value="1"/>
</dbReference>
<dbReference type="SMART" id="SM00257">
    <property type="entry name" value="LysM"/>
    <property type="match status" value="1"/>
</dbReference>
<dbReference type="RefSeq" id="WP_123399273.1">
    <property type="nucleotide sequence ID" value="NZ_RJVI01000001.1"/>
</dbReference>
<keyword evidence="1" id="KW-0732">Signal</keyword>
<keyword evidence="4" id="KW-1185">Reference proteome</keyword>
<dbReference type="InterPro" id="IPR036779">
    <property type="entry name" value="LysM_dom_sf"/>
</dbReference>
<dbReference type="OrthoDB" id="9765158at2"/>